<dbReference type="EMBL" id="LBIC01000018">
    <property type="protein sequence ID" value="KKW89724.1"/>
    <property type="molecule type" value="Genomic_DNA"/>
</dbReference>
<evidence type="ECO:0000313" key="2">
    <source>
        <dbReference type="Proteomes" id="UP000033874"/>
    </source>
</evidence>
<accession>A0A0M3AMG5</accession>
<comment type="caution">
    <text evidence="1">The sequence shown here is derived from an EMBL/GenBank/DDBJ whole genome shotgun (WGS) entry which is preliminary data.</text>
</comment>
<protein>
    <submittedName>
        <fullName evidence="1">Uncharacterized protein</fullName>
    </submittedName>
</protein>
<dbReference type="Proteomes" id="UP000033874">
    <property type="component" value="Unassembled WGS sequence"/>
</dbReference>
<dbReference type="STRING" id="56193.YP76_24085"/>
<evidence type="ECO:0000313" key="1">
    <source>
        <dbReference type="EMBL" id="KKW89724.1"/>
    </source>
</evidence>
<gene>
    <name evidence="1" type="ORF">YP76_24085</name>
</gene>
<sequence length="88" mass="9459">MQFAQNILRRTAGEAMYKNAAFALAQRKAGTAVIMGGTEAHGPPTGPMPSKGADEIDQFLCGFLGDEWHKLTSGLCFLSPSPLSPRRH</sequence>
<name>A0A0M3AMG5_9SPHN</name>
<keyword evidence="2" id="KW-1185">Reference proteome</keyword>
<organism evidence="1 2">
    <name type="scientific">Sphingobium chungbukense</name>
    <dbReference type="NCBI Taxonomy" id="56193"/>
    <lineage>
        <taxon>Bacteria</taxon>
        <taxon>Pseudomonadati</taxon>
        <taxon>Pseudomonadota</taxon>
        <taxon>Alphaproteobacteria</taxon>
        <taxon>Sphingomonadales</taxon>
        <taxon>Sphingomonadaceae</taxon>
        <taxon>Sphingobium</taxon>
    </lineage>
</organism>
<reference evidence="1 2" key="1">
    <citation type="submission" date="2015-04" db="EMBL/GenBank/DDBJ databases">
        <title>Genome sequence of aromatic hydrocarbons-degrading Sphingobium chungbukense DJ77.</title>
        <authorList>
            <person name="Kim Y.-C."/>
            <person name="Chae J.-C."/>
        </authorList>
    </citation>
    <scope>NUCLEOTIDE SEQUENCE [LARGE SCALE GENOMIC DNA]</scope>
    <source>
        <strain evidence="1 2">DJ77</strain>
    </source>
</reference>
<proteinExistence type="predicted"/>
<dbReference type="AlphaFoldDB" id="A0A0M3AMG5"/>